<evidence type="ECO:0000313" key="2">
    <source>
        <dbReference type="Proteomes" id="UP000440498"/>
    </source>
</evidence>
<name>A0A6A7N1Z1_9BURK</name>
<gene>
    <name evidence="1" type="ORF">GEV02_12730</name>
</gene>
<proteinExistence type="predicted"/>
<dbReference type="CDD" id="cd00085">
    <property type="entry name" value="HNHc"/>
    <property type="match status" value="1"/>
</dbReference>
<organism evidence="1 2">
    <name type="scientific">Rugamonas aquatica</name>
    <dbReference type="NCBI Taxonomy" id="2743357"/>
    <lineage>
        <taxon>Bacteria</taxon>
        <taxon>Pseudomonadati</taxon>
        <taxon>Pseudomonadota</taxon>
        <taxon>Betaproteobacteria</taxon>
        <taxon>Burkholderiales</taxon>
        <taxon>Oxalobacteraceae</taxon>
        <taxon>Telluria group</taxon>
        <taxon>Rugamonas</taxon>
    </lineage>
</organism>
<reference evidence="1 2" key="1">
    <citation type="submission" date="2019-10" db="EMBL/GenBank/DDBJ databases">
        <title>Two novel species isolated from a subtropical stream in China.</title>
        <authorList>
            <person name="Lu H."/>
        </authorList>
    </citation>
    <scope>NUCLEOTIDE SEQUENCE [LARGE SCALE GENOMIC DNA]</scope>
    <source>
        <strain evidence="1 2">FT29W</strain>
    </source>
</reference>
<keyword evidence="1" id="KW-0255">Endonuclease</keyword>
<sequence length="129" mass="14555">MSRLQTLKPRLGTTPSRLSIIQPGSWRTDKQSSTARGYSYKWQQARAGYLALHPFCAYCLREVGICYDQEAVAIGLQCTKAGIGLPYAQLVDHVIPHRGDMKLFWDSTNWQSLCSTHHSRDKQREEAGG</sequence>
<keyword evidence="2" id="KW-1185">Reference proteome</keyword>
<keyword evidence="1" id="KW-0540">Nuclease</keyword>
<evidence type="ECO:0000313" key="1">
    <source>
        <dbReference type="EMBL" id="MQA39022.1"/>
    </source>
</evidence>
<protein>
    <submittedName>
        <fullName evidence="1">HNH endonuclease</fullName>
    </submittedName>
</protein>
<dbReference type="InterPro" id="IPR003615">
    <property type="entry name" value="HNH_nuc"/>
</dbReference>
<dbReference type="GO" id="GO:0004519">
    <property type="term" value="F:endonuclease activity"/>
    <property type="evidence" value="ECO:0007669"/>
    <property type="project" value="UniProtKB-KW"/>
</dbReference>
<dbReference type="Proteomes" id="UP000440498">
    <property type="component" value="Unassembled WGS sequence"/>
</dbReference>
<dbReference type="EMBL" id="WHUG01000004">
    <property type="protein sequence ID" value="MQA39022.1"/>
    <property type="molecule type" value="Genomic_DNA"/>
</dbReference>
<comment type="caution">
    <text evidence="1">The sequence shown here is derived from an EMBL/GenBank/DDBJ whole genome shotgun (WGS) entry which is preliminary data.</text>
</comment>
<dbReference type="AlphaFoldDB" id="A0A6A7N1Z1"/>
<keyword evidence="1" id="KW-0378">Hydrolase</keyword>
<accession>A0A6A7N1Z1</accession>
<dbReference type="RefSeq" id="WP_152838320.1">
    <property type="nucleotide sequence ID" value="NZ_WHUG01000004.1"/>
</dbReference>